<accession>F2K2X9</accession>
<dbReference type="EMBL" id="CP002583">
    <property type="protein sequence ID" value="ADZ92368.1"/>
    <property type="molecule type" value="Genomic_DNA"/>
</dbReference>
<dbReference type="InterPro" id="IPR021284">
    <property type="entry name" value="DUF2750"/>
</dbReference>
<proteinExistence type="predicted"/>
<gene>
    <name evidence="1" type="ordered locus">Marme_3150</name>
</gene>
<dbReference type="Proteomes" id="UP000001062">
    <property type="component" value="Chromosome"/>
</dbReference>
<name>F2K2X9_MARM1</name>
<evidence type="ECO:0000313" key="1">
    <source>
        <dbReference type="EMBL" id="ADZ92368.1"/>
    </source>
</evidence>
<dbReference type="HOGENOM" id="CLU_126055_1_0_6"/>
<evidence type="ECO:0000313" key="2">
    <source>
        <dbReference type="Proteomes" id="UP000001062"/>
    </source>
</evidence>
<organism evidence="1 2">
    <name type="scientific">Marinomonas mediterranea (strain ATCC 700492 / JCM 21426 / NBRC 103028 / MMB-1)</name>
    <dbReference type="NCBI Taxonomy" id="717774"/>
    <lineage>
        <taxon>Bacteria</taxon>
        <taxon>Pseudomonadati</taxon>
        <taxon>Pseudomonadota</taxon>
        <taxon>Gammaproteobacteria</taxon>
        <taxon>Oceanospirillales</taxon>
        <taxon>Oceanospirillaceae</taxon>
        <taxon>Marinomonas</taxon>
    </lineage>
</organism>
<protein>
    <recommendedName>
        <fullName evidence="3">DUF2750 domain-containing protein</fullName>
    </recommendedName>
</protein>
<keyword evidence="2" id="KW-1185">Reference proteome</keyword>
<dbReference type="eggNOG" id="ENOG5031V4J">
    <property type="taxonomic scope" value="Bacteria"/>
</dbReference>
<dbReference type="OrthoDB" id="2936081at2"/>
<dbReference type="AlphaFoldDB" id="F2K2X9"/>
<evidence type="ECO:0008006" key="3">
    <source>
        <dbReference type="Google" id="ProtNLM"/>
    </source>
</evidence>
<sequence>MTNELSTDQRVALLVAPDAERLTYFVEKVKESKEVWSLSNEEGYVMVETDDGDCVMVWPDAEFAAQWAVDEWDDCEPVGIALEEFQSTWIPSLEKDEITLAVFPNIEDEGRLTSASELKVLLEG</sequence>
<dbReference type="PATRIC" id="fig|717774.3.peg.3241"/>
<reference evidence="1 2" key="1">
    <citation type="journal article" date="2012" name="Stand. Genomic Sci.">
        <title>Complete genome sequence of the melanogenic marine bacterium Marinomonas mediterranea type strain (MMB-1(T)).</title>
        <authorList>
            <person name="Lucas-Elio P."/>
            <person name="Goodwin L."/>
            <person name="Woyke T."/>
            <person name="Pitluck S."/>
            <person name="Nolan M."/>
            <person name="Kyrpides N.C."/>
            <person name="Detter J.C."/>
            <person name="Copeland A."/>
            <person name="Teshima H."/>
            <person name="Bruce D."/>
            <person name="Detter C."/>
            <person name="Tapia R."/>
            <person name="Han S."/>
            <person name="Land M.L."/>
            <person name="Ivanova N."/>
            <person name="Mikhailova N."/>
            <person name="Johnston A.W."/>
            <person name="Sanchez-Amat A."/>
        </authorList>
    </citation>
    <scope>NUCLEOTIDE SEQUENCE [LARGE SCALE GENOMIC DNA]</scope>
    <source>
        <strain evidence="2">ATCC 700492 / JCM 21426 / NBRC 103028 / MMB-1</strain>
    </source>
</reference>
<dbReference type="KEGG" id="mme:Marme_3150"/>
<dbReference type="STRING" id="717774.Marme_3150"/>
<dbReference type="Pfam" id="PF11042">
    <property type="entry name" value="DUF2750"/>
    <property type="match status" value="1"/>
</dbReference>
<dbReference type="RefSeq" id="WP_013662270.1">
    <property type="nucleotide sequence ID" value="NC_015276.1"/>
</dbReference>